<protein>
    <submittedName>
        <fullName evidence="3">Uncharacterized protein</fullName>
    </submittedName>
</protein>
<keyword evidence="2" id="KW-1133">Transmembrane helix</keyword>
<evidence type="ECO:0000313" key="3">
    <source>
        <dbReference type="EMBL" id="KAH6874957.1"/>
    </source>
</evidence>
<keyword evidence="2" id="KW-0812">Transmembrane</keyword>
<name>A0A9P8VW59_9HYPO</name>
<dbReference type="Proteomes" id="UP000777438">
    <property type="component" value="Unassembled WGS sequence"/>
</dbReference>
<reference evidence="3 4" key="1">
    <citation type="journal article" date="2021" name="Nat. Commun.">
        <title>Genetic determinants of endophytism in the Arabidopsis root mycobiome.</title>
        <authorList>
            <person name="Mesny F."/>
            <person name="Miyauchi S."/>
            <person name="Thiergart T."/>
            <person name="Pickel B."/>
            <person name="Atanasova L."/>
            <person name="Karlsson M."/>
            <person name="Huettel B."/>
            <person name="Barry K.W."/>
            <person name="Haridas S."/>
            <person name="Chen C."/>
            <person name="Bauer D."/>
            <person name="Andreopoulos W."/>
            <person name="Pangilinan J."/>
            <person name="LaButti K."/>
            <person name="Riley R."/>
            <person name="Lipzen A."/>
            <person name="Clum A."/>
            <person name="Drula E."/>
            <person name="Henrissat B."/>
            <person name="Kohler A."/>
            <person name="Grigoriev I.V."/>
            <person name="Martin F.M."/>
            <person name="Hacquard S."/>
        </authorList>
    </citation>
    <scope>NUCLEOTIDE SEQUENCE [LARGE SCALE GENOMIC DNA]</scope>
    <source>
        <strain evidence="3 4">MPI-CAGE-CH-0241</strain>
    </source>
</reference>
<gene>
    <name evidence="3" type="ORF">B0T10DRAFT_200878</name>
</gene>
<proteinExistence type="predicted"/>
<dbReference type="AlphaFoldDB" id="A0A9P8VW59"/>
<dbReference type="EMBL" id="JAGPYM010000036">
    <property type="protein sequence ID" value="KAH6874957.1"/>
    <property type="molecule type" value="Genomic_DNA"/>
</dbReference>
<feature type="region of interest" description="Disordered" evidence="1">
    <location>
        <begin position="129"/>
        <end position="153"/>
    </location>
</feature>
<evidence type="ECO:0000256" key="2">
    <source>
        <dbReference type="SAM" id="Phobius"/>
    </source>
</evidence>
<evidence type="ECO:0000256" key="1">
    <source>
        <dbReference type="SAM" id="MobiDB-lite"/>
    </source>
</evidence>
<accession>A0A9P8VW59</accession>
<keyword evidence="2" id="KW-0472">Membrane</keyword>
<keyword evidence="4" id="KW-1185">Reference proteome</keyword>
<organism evidence="3 4">
    <name type="scientific">Thelonectria olida</name>
    <dbReference type="NCBI Taxonomy" id="1576542"/>
    <lineage>
        <taxon>Eukaryota</taxon>
        <taxon>Fungi</taxon>
        <taxon>Dikarya</taxon>
        <taxon>Ascomycota</taxon>
        <taxon>Pezizomycotina</taxon>
        <taxon>Sordariomycetes</taxon>
        <taxon>Hypocreomycetidae</taxon>
        <taxon>Hypocreales</taxon>
        <taxon>Nectriaceae</taxon>
        <taxon>Thelonectria</taxon>
    </lineage>
</organism>
<comment type="caution">
    <text evidence="3">The sequence shown here is derived from an EMBL/GenBank/DDBJ whole genome shotgun (WGS) entry which is preliminary data.</text>
</comment>
<sequence length="153" mass="16578">MLGRFEQCETSILSLLCEDELFWDHWPQPWRPRGSMCAVALPSRHHRVPVRRERFSVSPSRAPAGSKEVPPRSLITDHGRFGCGFLLVLTALVILAASCRGSVIKASAGPGSSLSSLFLPAPGPGWGMSWTKSAREESGPSASPKPSVFSSYD</sequence>
<evidence type="ECO:0000313" key="4">
    <source>
        <dbReference type="Proteomes" id="UP000777438"/>
    </source>
</evidence>
<feature type="transmembrane region" description="Helical" evidence="2">
    <location>
        <begin position="79"/>
        <end position="97"/>
    </location>
</feature>
<feature type="region of interest" description="Disordered" evidence="1">
    <location>
        <begin position="52"/>
        <end position="71"/>
    </location>
</feature>